<organism evidence="1 2">
    <name type="scientific">Pectobacterium aroidearum</name>
    <dbReference type="NCBI Taxonomy" id="1201031"/>
    <lineage>
        <taxon>Bacteria</taxon>
        <taxon>Pseudomonadati</taxon>
        <taxon>Pseudomonadota</taxon>
        <taxon>Gammaproteobacteria</taxon>
        <taxon>Enterobacterales</taxon>
        <taxon>Pectobacteriaceae</taxon>
        <taxon>Pectobacterium</taxon>
    </lineage>
</organism>
<evidence type="ECO:0008006" key="3">
    <source>
        <dbReference type="Google" id="ProtNLM"/>
    </source>
</evidence>
<protein>
    <recommendedName>
        <fullName evidence="3">Immunity protein 26 of polymorphic toxin system</fullName>
    </recommendedName>
</protein>
<reference evidence="1 2" key="1">
    <citation type="submission" date="2020-07" db="EMBL/GenBank/DDBJ databases">
        <title>Characterization of Pectobacterium aroidearum strains causing soft rot on Amorphophallus konjac.</title>
        <authorList>
            <person name="Xie H."/>
        </authorList>
    </citation>
    <scope>NUCLEOTIDE SEQUENCE [LARGE SCALE GENOMIC DNA]</scope>
    <source>
        <strain evidence="1 2">MY10</strain>
    </source>
</reference>
<name>A0ABR5ZI19_9GAMM</name>
<accession>A0ABR5ZI19</accession>
<proteinExistence type="predicted"/>
<dbReference type="RefSeq" id="WP_181830325.1">
    <property type="nucleotide sequence ID" value="NZ_JACERI010000010.1"/>
</dbReference>
<keyword evidence="2" id="KW-1185">Reference proteome</keyword>
<gene>
    <name evidence="1" type="ORF">H2Y56_18610</name>
</gene>
<dbReference type="Pfam" id="PF15428">
    <property type="entry name" value="Imm26"/>
    <property type="match status" value="1"/>
</dbReference>
<dbReference type="Proteomes" id="UP000530038">
    <property type="component" value="Unassembled WGS sequence"/>
</dbReference>
<dbReference type="EMBL" id="JACERK010000011">
    <property type="protein sequence ID" value="MBA5234106.1"/>
    <property type="molecule type" value="Genomic_DNA"/>
</dbReference>
<dbReference type="InterPro" id="IPR029278">
    <property type="entry name" value="Imm26"/>
</dbReference>
<evidence type="ECO:0000313" key="1">
    <source>
        <dbReference type="EMBL" id="MBA5234106.1"/>
    </source>
</evidence>
<comment type="caution">
    <text evidence="1">The sequence shown here is derived from an EMBL/GenBank/DDBJ whole genome shotgun (WGS) entry which is preliminary data.</text>
</comment>
<evidence type="ECO:0000313" key="2">
    <source>
        <dbReference type="Proteomes" id="UP000530038"/>
    </source>
</evidence>
<sequence length="159" mass="18603">MVKKISVMENEVRVNKWPSQGDVFCFRFDDGCFGYGMVSLSKIDVGPFKNAIVIYIYNVFSDFLDESVVLSKEDLLLPPMITDNSCWKKKYFRTFKRLDVSDVDIFPNHYFRNPIRNDLRDSFGEVVTDIREDIPVGVESLRFYNGVIKEIERAMNQLF</sequence>